<dbReference type="Pfam" id="PF13564">
    <property type="entry name" value="DoxX_2"/>
    <property type="match status" value="1"/>
</dbReference>
<reference evidence="6 7" key="1">
    <citation type="submission" date="2015-07" db="EMBL/GenBank/DDBJ databases">
        <title>Genome sequencing of Kibdelosporangium phytohabitans.</title>
        <authorList>
            <person name="Qin S."/>
            <person name="Xing K."/>
        </authorList>
    </citation>
    <scope>NUCLEOTIDE SEQUENCE [LARGE SCALE GENOMIC DNA]</scope>
    <source>
        <strain evidence="6 7">KLBMP1111</strain>
    </source>
</reference>
<dbReference type="EMBL" id="CP012752">
    <property type="protein sequence ID" value="ALG11397.1"/>
    <property type="molecule type" value="Genomic_DNA"/>
</dbReference>
<evidence type="ECO:0000256" key="2">
    <source>
        <dbReference type="ARBA" id="ARBA00022692"/>
    </source>
</evidence>
<evidence type="ECO:0000256" key="3">
    <source>
        <dbReference type="ARBA" id="ARBA00022989"/>
    </source>
</evidence>
<dbReference type="Proteomes" id="UP000063699">
    <property type="component" value="Chromosome"/>
</dbReference>
<dbReference type="STRING" id="860235.AOZ06_35060"/>
<dbReference type="KEGG" id="kphy:AOZ06_35060"/>
<evidence type="ECO:0000313" key="7">
    <source>
        <dbReference type="Proteomes" id="UP000063699"/>
    </source>
</evidence>
<protein>
    <submittedName>
        <fullName evidence="6">DoxX family protein</fullName>
    </submittedName>
</protein>
<name>A0A0N9I641_9PSEU</name>
<comment type="subcellular location">
    <subcellularLocation>
        <location evidence="1">Membrane</location>
        <topology evidence="1">Multi-pass membrane protein</topology>
    </subcellularLocation>
</comment>
<keyword evidence="3 5" id="KW-1133">Transmembrane helix</keyword>
<keyword evidence="7" id="KW-1185">Reference proteome</keyword>
<dbReference type="OrthoDB" id="3576439at2"/>
<keyword evidence="2 5" id="KW-0812">Transmembrane</keyword>
<dbReference type="AlphaFoldDB" id="A0A0N9I641"/>
<gene>
    <name evidence="6" type="ORF">AOZ06_35060</name>
</gene>
<dbReference type="InterPro" id="IPR032808">
    <property type="entry name" value="DoxX"/>
</dbReference>
<proteinExistence type="predicted"/>
<evidence type="ECO:0000256" key="1">
    <source>
        <dbReference type="ARBA" id="ARBA00004141"/>
    </source>
</evidence>
<evidence type="ECO:0000256" key="5">
    <source>
        <dbReference type="SAM" id="Phobius"/>
    </source>
</evidence>
<keyword evidence="4 5" id="KW-0472">Membrane</keyword>
<evidence type="ECO:0000256" key="4">
    <source>
        <dbReference type="ARBA" id="ARBA00023136"/>
    </source>
</evidence>
<feature type="transmembrane region" description="Helical" evidence="5">
    <location>
        <begin position="12"/>
        <end position="34"/>
    </location>
</feature>
<dbReference type="RefSeq" id="WP_054293298.1">
    <property type="nucleotide sequence ID" value="NZ_CP012752.1"/>
</dbReference>
<sequence length="135" mass="14358">MSDGTGTKSALLVVNIVLWLLQIALAAYFLYSAYMLFFEPGMVKKFDNIGFGQWLRHVTGVLETAGAIGLLIPGLSGLAGLGLALVMVGASGTEVFILDNGDATLPLILLLASVIVAIFRRGDITAFFSRLRPGR</sequence>
<organism evidence="6 7">
    <name type="scientific">Kibdelosporangium phytohabitans</name>
    <dbReference type="NCBI Taxonomy" id="860235"/>
    <lineage>
        <taxon>Bacteria</taxon>
        <taxon>Bacillati</taxon>
        <taxon>Actinomycetota</taxon>
        <taxon>Actinomycetes</taxon>
        <taxon>Pseudonocardiales</taxon>
        <taxon>Pseudonocardiaceae</taxon>
        <taxon>Kibdelosporangium</taxon>
    </lineage>
</organism>
<dbReference type="GO" id="GO:0016020">
    <property type="term" value="C:membrane"/>
    <property type="evidence" value="ECO:0007669"/>
    <property type="project" value="UniProtKB-SubCell"/>
</dbReference>
<evidence type="ECO:0000313" key="6">
    <source>
        <dbReference type="EMBL" id="ALG11397.1"/>
    </source>
</evidence>
<feature type="transmembrane region" description="Helical" evidence="5">
    <location>
        <begin position="103"/>
        <end position="122"/>
    </location>
</feature>
<accession>A0A0N9I641</accession>